<sequence>MLEPFKTEALGATNELVEALQPASVQADQKSAHADLERSRTAALGPGCSNPACQNLEGVTEAELHTRKCSGCVRARYCSAACQKAAWKVHKRVCSTLNS</sequence>
<reference evidence="19 20" key="1">
    <citation type="journal article" date="2024" name="Nat. Commun.">
        <title>Phylogenomics reveals the evolutionary origins of lichenization in chlorophyte algae.</title>
        <authorList>
            <person name="Puginier C."/>
            <person name="Libourel C."/>
            <person name="Otte J."/>
            <person name="Skaloud P."/>
            <person name="Haon M."/>
            <person name="Grisel S."/>
            <person name="Petersen M."/>
            <person name="Berrin J.G."/>
            <person name="Delaux P.M."/>
            <person name="Dal Grande F."/>
            <person name="Keller J."/>
        </authorList>
    </citation>
    <scope>NUCLEOTIDE SEQUENCE [LARGE SCALE GENOMIC DNA]</scope>
    <source>
        <strain evidence="19 20">SAG 2043</strain>
    </source>
</reference>
<evidence type="ECO:0000256" key="9">
    <source>
        <dbReference type="ARBA" id="ARBA00022777"/>
    </source>
</evidence>
<evidence type="ECO:0000256" key="7">
    <source>
        <dbReference type="ARBA" id="ARBA00022723"/>
    </source>
</evidence>
<evidence type="ECO:0000256" key="4">
    <source>
        <dbReference type="ARBA" id="ARBA00022640"/>
    </source>
</evidence>
<proteinExistence type="inferred from homology"/>
<evidence type="ECO:0000256" key="2">
    <source>
        <dbReference type="ARBA" id="ARBA00010794"/>
    </source>
</evidence>
<feature type="domain" description="MYND-type" evidence="18">
    <location>
        <begin position="50"/>
        <end position="94"/>
    </location>
</feature>
<dbReference type="Gene3D" id="6.10.140.2220">
    <property type="match status" value="1"/>
</dbReference>
<name>A0AAW1PH52_9CHLO</name>
<dbReference type="PANTHER" id="PTHR32523:SF8">
    <property type="entry name" value="DOLICHOL KINASE"/>
    <property type="match status" value="1"/>
</dbReference>
<dbReference type="SUPFAM" id="SSF144232">
    <property type="entry name" value="HIT/MYND zinc finger-like"/>
    <property type="match status" value="1"/>
</dbReference>
<evidence type="ECO:0000256" key="10">
    <source>
        <dbReference type="ARBA" id="ARBA00022833"/>
    </source>
</evidence>
<evidence type="ECO:0000256" key="13">
    <source>
        <dbReference type="ARBA" id="ARBA00023136"/>
    </source>
</evidence>
<dbReference type="EC" id="2.7.1.182" evidence="15"/>
<keyword evidence="9" id="KW-0418">Kinase</keyword>
<evidence type="ECO:0000256" key="16">
    <source>
        <dbReference type="ARBA" id="ARBA00048889"/>
    </source>
</evidence>
<evidence type="ECO:0000313" key="19">
    <source>
        <dbReference type="EMBL" id="KAK9809145.1"/>
    </source>
</evidence>
<keyword evidence="4" id="KW-0934">Plastid</keyword>
<keyword evidence="13" id="KW-0472">Membrane</keyword>
<evidence type="ECO:0000256" key="1">
    <source>
        <dbReference type="ARBA" id="ARBA00004508"/>
    </source>
</evidence>
<dbReference type="InterPro" id="IPR002893">
    <property type="entry name" value="Znf_MYND"/>
</dbReference>
<dbReference type="GO" id="GO:0016020">
    <property type="term" value="C:membrane"/>
    <property type="evidence" value="ECO:0007669"/>
    <property type="project" value="UniProtKB-SubCell"/>
</dbReference>
<dbReference type="EMBL" id="JALJOR010000011">
    <property type="protein sequence ID" value="KAK9809145.1"/>
    <property type="molecule type" value="Genomic_DNA"/>
</dbReference>
<accession>A0AAW1PH52</accession>
<evidence type="ECO:0000256" key="17">
    <source>
        <dbReference type="PROSITE-ProRule" id="PRU00134"/>
    </source>
</evidence>
<comment type="caution">
    <text evidence="19">The sequence shown here is derived from an EMBL/GenBank/DDBJ whole genome shotgun (WGS) entry which is preliminary data.</text>
</comment>
<dbReference type="GO" id="GO:0009507">
    <property type="term" value="C:chloroplast"/>
    <property type="evidence" value="ECO:0007669"/>
    <property type="project" value="UniProtKB-SubCell"/>
</dbReference>
<keyword evidence="6" id="KW-0812">Transmembrane</keyword>
<evidence type="ECO:0000259" key="18">
    <source>
        <dbReference type="PROSITE" id="PS50865"/>
    </source>
</evidence>
<evidence type="ECO:0000256" key="12">
    <source>
        <dbReference type="ARBA" id="ARBA00022989"/>
    </source>
</evidence>
<comment type="pathway">
    <text evidence="14">Cofactor biosynthesis; tocopherol biosynthesis.</text>
</comment>
<evidence type="ECO:0000256" key="5">
    <source>
        <dbReference type="ARBA" id="ARBA00022679"/>
    </source>
</evidence>
<keyword evidence="5" id="KW-0808">Transferase</keyword>
<evidence type="ECO:0000256" key="3">
    <source>
        <dbReference type="ARBA" id="ARBA00022528"/>
    </source>
</evidence>
<dbReference type="GO" id="GO:0010276">
    <property type="term" value="F:phytol kinase activity"/>
    <property type="evidence" value="ECO:0007669"/>
    <property type="project" value="UniProtKB-EC"/>
</dbReference>
<keyword evidence="8 17" id="KW-0863">Zinc-finger</keyword>
<keyword evidence="7" id="KW-0479">Metal-binding</keyword>
<evidence type="ECO:0000256" key="11">
    <source>
        <dbReference type="ARBA" id="ARBA00022946"/>
    </source>
</evidence>
<evidence type="ECO:0000256" key="8">
    <source>
        <dbReference type="ARBA" id="ARBA00022771"/>
    </source>
</evidence>
<comment type="similarity">
    <text evidence="2">Belongs to the polyprenol kinase family.</text>
</comment>
<dbReference type="PANTHER" id="PTHR32523">
    <property type="entry name" value="PHYTOL KINASE 1, CHLOROPLASTIC"/>
    <property type="match status" value="1"/>
</dbReference>
<comment type="catalytic activity">
    <reaction evidence="16">
        <text>phytol + CTP = phytyl phosphate + CDP + H(+)</text>
        <dbReference type="Rhea" id="RHEA:38055"/>
        <dbReference type="ChEBI" id="CHEBI:15378"/>
        <dbReference type="ChEBI" id="CHEBI:17327"/>
        <dbReference type="ChEBI" id="CHEBI:37563"/>
        <dbReference type="ChEBI" id="CHEBI:58069"/>
        <dbReference type="ChEBI" id="CHEBI:75483"/>
        <dbReference type="EC" id="2.7.1.182"/>
    </reaction>
</comment>
<keyword evidence="20" id="KW-1185">Reference proteome</keyword>
<keyword evidence="3" id="KW-0150">Chloroplast</keyword>
<evidence type="ECO:0000256" key="15">
    <source>
        <dbReference type="ARBA" id="ARBA00039024"/>
    </source>
</evidence>
<dbReference type="Pfam" id="PF01753">
    <property type="entry name" value="zf-MYND"/>
    <property type="match status" value="1"/>
</dbReference>
<keyword evidence="11" id="KW-0809">Transit peptide</keyword>
<keyword evidence="10" id="KW-0862">Zinc</keyword>
<dbReference type="GO" id="GO:0008270">
    <property type="term" value="F:zinc ion binding"/>
    <property type="evidence" value="ECO:0007669"/>
    <property type="project" value="UniProtKB-KW"/>
</dbReference>
<dbReference type="AlphaFoldDB" id="A0AAW1PH52"/>
<evidence type="ECO:0000256" key="6">
    <source>
        <dbReference type="ARBA" id="ARBA00022692"/>
    </source>
</evidence>
<organism evidence="19 20">
    <name type="scientific">[Myrmecia] bisecta</name>
    <dbReference type="NCBI Taxonomy" id="41462"/>
    <lineage>
        <taxon>Eukaryota</taxon>
        <taxon>Viridiplantae</taxon>
        <taxon>Chlorophyta</taxon>
        <taxon>core chlorophytes</taxon>
        <taxon>Trebouxiophyceae</taxon>
        <taxon>Trebouxiales</taxon>
        <taxon>Trebouxiaceae</taxon>
        <taxon>Myrmecia</taxon>
    </lineage>
</organism>
<keyword evidence="12" id="KW-1133">Transmembrane helix</keyword>
<protein>
    <recommendedName>
        <fullName evidence="15">phytol kinase</fullName>
        <ecNumber evidence="15">2.7.1.182</ecNumber>
    </recommendedName>
</protein>
<gene>
    <name evidence="19" type="ORF">WJX72_010147</name>
</gene>
<evidence type="ECO:0000256" key="14">
    <source>
        <dbReference type="ARBA" id="ARBA00024015"/>
    </source>
</evidence>
<dbReference type="PROSITE" id="PS50865">
    <property type="entry name" value="ZF_MYND_2"/>
    <property type="match status" value="1"/>
</dbReference>
<dbReference type="Proteomes" id="UP001489004">
    <property type="component" value="Unassembled WGS sequence"/>
</dbReference>
<comment type="subcellular location">
    <subcellularLocation>
        <location evidence="1">Plastid</location>
        <location evidence="1">Chloroplast membrane</location>
        <topology evidence="1">Multi-pass membrane protein</topology>
    </subcellularLocation>
</comment>
<dbReference type="InterPro" id="IPR039606">
    <property type="entry name" value="Phytol/farnesol_kinase"/>
</dbReference>
<evidence type="ECO:0000313" key="20">
    <source>
        <dbReference type="Proteomes" id="UP001489004"/>
    </source>
</evidence>